<keyword evidence="4" id="KW-1185">Reference proteome</keyword>
<feature type="domain" description="Xylose isomerase-like TIM barrel" evidence="2">
    <location>
        <begin position="44"/>
        <end position="291"/>
    </location>
</feature>
<feature type="region of interest" description="Disordered" evidence="1">
    <location>
        <begin position="1"/>
        <end position="27"/>
    </location>
</feature>
<protein>
    <submittedName>
        <fullName evidence="3">Sugar phosphate isomerase/epimerase family protein</fullName>
    </submittedName>
</protein>
<proteinExistence type="predicted"/>
<name>A0ABU4HPF5_9ACTN</name>
<accession>A0ABU4HPF5</accession>
<dbReference type="PANTHER" id="PTHR12110">
    <property type="entry name" value="HYDROXYPYRUVATE ISOMERASE"/>
    <property type="match status" value="1"/>
</dbReference>
<sequence length="313" mass="33423">MSDVTIDRTRAPERLASPSGGRPLDGRLGLDVPRETWPTAPELKRLEACGYNWVQLHLPPVELLADPVSARRYADCLRAVLAPTGLRVVLHAPDALALSRGAEHERAFGGMLDCAAAVGARIVVCHVGRHPLAGDAEDAHAERQLAAEEEALARCAERVEQAGLTLGLENLAPAYPIPTARREPAHSPLFVRDLVRRIGSPAVGIAFDIGHAHVTAQLDGFALADALAAVADEIVLFHLHDNLGVRRGPGTPPGIMPLKLDLHMPPGRGTVPWRGLAPLLRAHPAPLLMEIAPGHRPDPLRLATVSAELLTRG</sequence>
<dbReference type="Proteomes" id="UP001284601">
    <property type="component" value="Unassembled WGS sequence"/>
</dbReference>
<comment type="caution">
    <text evidence="3">The sequence shown here is derived from an EMBL/GenBank/DDBJ whole genome shotgun (WGS) entry which is preliminary data.</text>
</comment>
<keyword evidence="3" id="KW-0413">Isomerase</keyword>
<evidence type="ECO:0000313" key="3">
    <source>
        <dbReference type="EMBL" id="MDW5595203.1"/>
    </source>
</evidence>
<organism evidence="3 4">
    <name type="scientific">Conexibacter stalactiti</name>
    <dbReference type="NCBI Taxonomy" id="1940611"/>
    <lineage>
        <taxon>Bacteria</taxon>
        <taxon>Bacillati</taxon>
        <taxon>Actinomycetota</taxon>
        <taxon>Thermoleophilia</taxon>
        <taxon>Solirubrobacterales</taxon>
        <taxon>Conexibacteraceae</taxon>
        <taxon>Conexibacter</taxon>
    </lineage>
</organism>
<dbReference type="Gene3D" id="3.20.20.150">
    <property type="entry name" value="Divalent-metal-dependent TIM barrel enzymes"/>
    <property type="match status" value="1"/>
</dbReference>
<dbReference type="RefSeq" id="WP_318597539.1">
    <property type="nucleotide sequence ID" value="NZ_JAWSTH010000029.1"/>
</dbReference>
<evidence type="ECO:0000259" key="2">
    <source>
        <dbReference type="Pfam" id="PF01261"/>
    </source>
</evidence>
<reference evidence="4" key="1">
    <citation type="submission" date="2023-07" db="EMBL/GenBank/DDBJ databases">
        <title>Conexibacter stalactiti sp. nov., isolated from stalactites in a lava cave and emended description of the genus Conexibacter.</title>
        <authorList>
            <person name="Lee S.D."/>
        </authorList>
    </citation>
    <scope>NUCLEOTIDE SEQUENCE [LARGE SCALE GENOMIC DNA]</scope>
    <source>
        <strain evidence="4">KCTC 39840</strain>
    </source>
</reference>
<dbReference type="InterPro" id="IPR050312">
    <property type="entry name" value="IolE/XylAMocC-like"/>
</dbReference>
<gene>
    <name evidence="3" type="ORF">R7226_12705</name>
</gene>
<dbReference type="SUPFAM" id="SSF51658">
    <property type="entry name" value="Xylose isomerase-like"/>
    <property type="match status" value="1"/>
</dbReference>
<evidence type="ECO:0000313" key="4">
    <source>
        <dbReference type="Proteomes" id="UP001284601"/>
    </source>
</evidence>
<dbReference type="InterPro" id="IPR013022">
    <property type="entry name" value="Xyl_isomerase-like_TIM-brl"/>
</dbReference>
<evidence type="ECO:0000256" key="1">
    <source>
        <dbReference type="SAM" id="MobiDB-lite"/>
    </source>
</evidence>
<dbReference type="GO" id="GO:0016853">
    <property type="term" value="F:isomerase activity"/>
    <property type="evidence" value="ECO:0007669"/>
    <property type="project" value="UniProtKB-KW"/>
</dbReference>
<dbReference type="InterPro" id="IPR036237">
    <property type="entry name" value="Xyl_isomerase-like_sf"/>
</dbReference>
<dbReference type="EMBL" id="JAWSTH010000029">
    <property type="protein sequence ID" value="MDW5595203.1"/>
    <property type="molecule type" value="Genomic_DNA"/>
</dbReference>
<dbReference type="Pfam" id="PF01261">
    <property type="entry name" value="AP_endonuc_2"/>
    <property type="match status" value="1"/>
</dbReference>
<feature type="compositionally biased region" description="Basic and acidic residues" evidence="1">
    <location>
        <begin position="1"/>
        <end position="13"/>
    </location>
</feature>